<dbReference type="Pfam" id="PF05504">
    <property type="entry name" value="Spore_GerAC"/>
    <property type="match status" value="1"/>
</dbReference>
<gene>
    <name evidence="10" type="ORF">FZC85_21220</name>
</gene>
<dbReference type="PROSITE" id="PS51257">
    <property type="entry name" value="PROKAR_LIPOPROTEIN"/>
    <property type="match status" value="1"/>
</dbReference>
<dbReference type="EMBL" id="VTEZ01000010">
    <property type="protein sequence ID" value="TYS79577.1"/>
    <property type="molecule type" value="Genomic_DNA"/>
</dbReference>
<dbReference type="NCBIfam" id="TIGR02887">
    <property type="entry name" value="spore_ger_x_C"/>
    <property type="match status" value="1"/>
</dbReference>
<dbReference type="OrthoDB" id="2370124at2"/>
<dbReference type="GO" id="GO:0009847">
    <property type="term" value="P:spore germination"/>
    <property type="evidence" value="ECO:0007669"/>
    <property type="project" value="InterPro"/>
</dbReference>
<dbReference type="AlphaFoldDB" id="A0A5D4TV70"/>
<keyword evidence="7" id="KW-0449">Lipoprotein</keyword>
<name>A0A5D4TV70_9BACI</name>
<proteinExistence type="inferred from homology"/>
<organism evidence="10 11">
    <name type="scientific">Rossellomorea aquimaris</name>
    <dbReference type="NCBI Taxonomy" id="189382"/>
    <lineage>
        <taxon>Bacteria</taxon>
        <taxon>Bacillati</taxon>
        <taxon>Bacillota</taxon>
        <taxon>Bacilli</taxon>
        <taxon>Bacillales</taxon>
        <taxon>Bacillaceae</taxon>
        <taxon>Rossellomorea</taxon>
    </lineage>
</organism>
<dbReference type="RefSeq" id="WP_148971088.1">
    <property type="nucleotide sequence ID" value="NZ_JBNIKW010000012.1"/>
</dbReference>
<evidence type="ECO:0000256" key="7">
    <source>
        <dbReference type="ARBA" id="ARBA00023288"/>
    </source>
</evidence>
<evidence type="ECO:0000259" key="9">
    <source>
        <dbReference type="Pfam" id="PF25198"/>
    </source>
</evidence>
<dbReference type="InterPro" id="IPR057336">
    <property type="entry name" value="GerAC_N"/>
</dbReference>
<evidence type="ECO:0000313" key="11">
    <source>
        <dbReference type="Proteomes" id="UP000324269"/>
    </source>
</evidence>
<feature type="domain" description="Spore germination GerAC-like C-terminal" evidence="8">
    <location>
        <begin position="197"/>
        <end position="365"/>
    </location>
</feature>
<sequence>MRKKCIMGLVLLFINLSLAGCWDQRLLKNGRLVFSSSFDMVDEDTIKATAVIRDFKDRTPTNVMVQGEGKTIRETRMSMDRKISGVFEPSKNRVFLLGEELAKKDIYKFLDIFYRDPNSSISAKLAVVEGSGEEILSKLNEKNVLISEFLIEILTSAEGSTSIPKQNLQTVCTIMFDEGKDFALPLIKMKDGEVELDGIAIFHKNSLTGSLSFEESTLYLLMDNQRAKRTRFVTKIDNDKKMTIDNYITYNVAKSKSKLKIVSDTPDNIQVSIDMEMDISIAEYPQDKLTDKNKLKYLNKEISKHLTEDAKKMIEKIQLANSDLFGIGRELIAYHPKTWEKINWTETYPTITIVPTIKVDIVGHGIIN</sequence>
<dbReference type="Pfam" id="PF25198">
    <property type="entry name" value="Spore_GerAC_N"/>
    <property type="match status" value="1"/>
</dbReference>
<dbReference type="Gene3D" id="3.30.300.210">
    <property type="entry name" value="Nutrient germinant receptor protein C, domain 3"/>
    <property type="match status" value="1"/>
</dbReference>
<evidence type="ECO:0000256" key="1">
    <source>
        <dbReference type="ARBA" id="ARBA00004635"/>
    </source>
</evidence>
<evidence type="ECO:0000256" key="5">
    <source>
        <dbReference type="ARBA" id="ARBA00023136"/>
    </source>
</evidence>
<dbReference type="PANTHER" id="PTHR35789">
    <property type="entry name" value="SPORE GERMINATION PROTEIN B3"/>
    <property type="match status" value="1"/>
</dbReference>
<evidence type="ECO:0000256" key="4">
    <source>
        <dbReference type="ARBA" id="ARBA00022729"/>
    </source>
</evidence>
<keyword evidence="3" id="KW-0309">Germination</keyword>
<keyword evidence="6" id="KW-0564">Palmitate</keyword>
<dbReference type="PANTHER" id="PTHR35789:SF1">
    <property type="entry name" value="SPORE GERMINATION PROTEIN B3"/>
    <property type="match status" value="1"/>
</dbReference>
<comment type="subcellular location">
    <subcellularLocation>
        <location evidence="1">Membrane</location>
        <topology evidence="1">Lipid-anchor</topology>
    </subcellularLocation>
</comment>
<keyword evidence="4" id="KW-0732">Signal</keyword>
<dbReference type="Proteomes" id="UP000324269">
    <property type="component" value="Unassembled WGS sequence"/>
</dbReference>
<evidence type="ECO:0000313" key="10">
    <source>
        <dbReference type="EMBL" id="TYS79577.1"/>
    </source>
</evidence>
<evidence type="ECO:0000256" key="6">
    <source>
        <dbReference type="ARBA" id="ARBA00023139"/>
    </source>
</evidence>
<feature type="domain" description="Spore germination protein N-terminal" evidence="9">
    <location>
        <begin position="23"/>
        <end position="189"/>
    </location>
</feature>
<keyword evidence="5" id="KW-0472">Membrane</keyword>
<protein>
    <submittedName>
        <fullName evidence="10">Ger(X)C family spore germination protein</fullName>
    </submittedName>
</protein>
<dbReference type="GO" id="GO:0016020">
    <property type="term" value="C:membrane"/>
    <property type="evidence" value="ECO:0007669"/>
    <property type="project" value="UniProtKB-SubCell"/>
</dbReference>
<dbReference type="InterPro" id="IPR046953">
    <property type="entry name" value="Spore_GerAC-like_C"/>
</dbReference>
<reference evidence="10 11" key="1">
    <citation type="submission" date="2019-08" db="EMBL/GenBank/DDBJ databases">
        <title>Bacillus genomes from the desert of Cuatro Cienegas, Coahuila.</title>
        <authorList>
            <person name="Olmedo-Alvarez G."/>
        </authorList>
    </citation>
    <scope>NUCLEOTIDE SEQUENCE [LARGE SCALE GENOMIC DNA]</scope>
    <source>
        <strain evidence="10 11">CH87b_3T</strain>
    </source>
</reference>
<evidence type="ECO:0000256" key="3">
    <source>
        <dbReference type="ARBA" id="ARBA00022544"/>
    </source>
</evidence>
<comment type="similarity">
    <text evidence="2">Belongs to the GerABKC lipoprotein family.</text>
</comment>
<comment type="caution">
    <text evidence="10">The sequence shown here is derived from an EMBL/GenBank/DDBJ whole genome shotgun (WGS) entry which is preliminary data.</text>
</comment>
<evidence type="ECO:0000259" key="8">
    <source>
        <dbReference type="Pfam" id="PF05504"/>
    </source>
</evidence>
<evidence type="ECO:0000256" key="2">
    <source>
        <dbReference type="ARBA" id="ARBA00007886"/>
    </source>
</evidence>
<dbReference type="InterPro" id="IPR038501">
    <property type="entry name" value="Spore_GerAC_C_sf"/>
</dbReference>
<dbReference type="InterPro" id="IPR008844">
    <property type="entry name" value="Spore_GerAC-like"/>
</dbReference>
<accession>A0A5D4TV70</accession>